<organism evidence="2 3">
    <name type="scientific">Fasciola hepatica</name>
    <name type="common">Liver fluke</name>
    <dbReference type="NCBI Taxonomy" id="6192"/>
    <lineage>
        <taxon>Eukaryota</taxon>
        <taxon>Metazoa</taxon>
        <taxon>Spiralia</taxon>
        <taxon>Lophotrochozoa</taxon>
        <taxon>Platyhelminthes</taxon>
        <taxon>Trematoda</taxon>
        <taxon>Digenea</taxon>
        <taxon>Plagiorchiida</taxon>
        <taxon>Echinostomata</taxon>
        <taxon>Echinostomatoidea</taxon>
        <taxon>Fasciolidae</taxon>
        <taxon>Fasciola</taxon>
    </lineage>
</organism>
<feature type="compositionally biased region" description="Polar residues" evidence="1">
    <location>
        <begin position="41"/>
        <end position="56"/>
    </location>
</feature>
<feature type="compositionally biased region" description="Polar residues" evidence="1">
    <location>
        <begin position="167"/>
        <end position="183"/>
    </location>
</feature>
<name>A0A4E0RHY5_FASHE</name>
<feature type="region of interest" description="Disordered" evidence="1">
    <location>
        <begin position="166"/>
        <end position="192"/>
    </location>
</feature>
<feature type="compositionally biased region" description="Polar residues" evidence="1">
    <location>
        <begin position="16"/>
        <end position="30"/>
    </location>
</feature>
<reference evidence="2" key="1">
    <citation type="submission" date="2019-03" db="EMBL/GenBank/DDBJ databases">
        <title>Improved annotation for the trematode Fasciola hepatica.</title>
        <authorList>
            <person name="Choi Y.-J."/>
            <person name="Martin J."/>
            <person name="Mitreva M."/>
        </authorList>
    </citation>
    <scope>NUCLEOTIDE SEQUENCE [LARGE SCALE GENOMIC DNA]</scope>
</reference>
<gene>
    <name evidence="2" type="ORF">D915_001665</name>
</gene>
<comment type="caution">
    <text evidence="2">The sequence shown here is derived from an EMBL/GenBank/DDBJ whole genome shotgun (WGS) entry which is preliminary data.</text>
</comment>
<proteinExistence type="predicted"/>
<accession>A0A4E0RHY5</accession>
<evidence type="ECO:0000256" key="1">
    <source>
        <dbReference type="SAM" id="MobiDB-lite"/>
    </source>
</evidence>
<dbReference type="AlphaFoldDB" id="A0A4E0RHY5"/>
<sequence>MIRNYNNMFTIRKQNGCNSIPSADSPSPVINESKGLLKSEPVSSVGPNADSPSPVINESKGLLKSEPVSSVGPNEISEALEKTMKQDHAKKPVESLIMKVVDGSSVDNVAEVLKSSHVPLVDQAETKSRNLQFRETEAITDENVQELMKNQKALDASFQAGIEIEPVSNSSQPCPTDQNNMVSRKTETKIAG</sequence>
<dbReference type="Proteomes" id="UP000230066">
    <property type="component" value="Unassembled WGS sequence"/>
</dbReference>
<keyword evidence="3" id="KW-1185">Reference proteome</keyword>
<evidence type="ECO:0000313" key="2">
    <source>
        <dbReference type="EMBL" id="THD27446.1"/>
    </source>
</evidence>
<evidence type="ECO:0000313" key="3">
    <source>
        <dbReference type="Proteomes" id="UP000230066"/>
    </source>
</evidence>
<protein>
    <submittedName>
        <fullName evidence="2">Uncharacterized protein</fullName>
    </submittedName>
</protein>
<dbReference type="EMBL" id="JXXN02000422">
    <property type="protein sequence ID" value="THD27446.1"/>
    <property type="molecule type" value="Genomic_DNA"/>
</dbReference>
<feature type="region of interest" description="Disordered" evidence="1">
    <location>
        <begin position="16"/>
        <end position="72"/>
    </location>
</feature>